<dbReference type="Pfam" id="PF13115">
    <property type="entry name" value="YtkA"/>
    <property type="match status" value="1"/>
</dbReference>
<accession>A0ABV8WV36</accession>
<name>A0ABV8WV36_9BACI</name>
<dbReference type="PROSITE" id="PS51257">
    <property type="entry name" value="PROKAR_LIPOPROTEIN"/>
    <property type="match status" value="1"/>
</dbReference>
<evidence type="ECO:0000313" key="3">
    <source>
        <dbReference type="EMBL" id="MFC4402191.1"/>
    </source>
</evidence>
<comment type="caution">
    <text evidence="3">The sequence shown here is derived from an EMBL/GenBank/DDBJ whole genome shotgun (WGS) entry which is preliminary data.</text>
</comment>
<protein>
    <submittedName>
        <fullName evidence="3">FixH family protein</fullName>
    </submittedName>
</protein>
<dbReference type="EMBL" id="JBHSDT010000003">
    <property type="protein sequence ID" value="MFC4402191.1"/>
    <property type="molecule type" value="Genomic_DNA"/>
</dbReference>
<proteinExistence type="predicted"/>
<evidence type="ECO:0000256" key="1">
    <source>
        <dbReference type="SAM" id="MobiDB-lite"/>
    </source>
</evidence>
<feature type="domain" description="YtkA-like" evidence="2">
    <location>
        <begin position="34"/>
        <end position="113"/>
    </location>
</feature>
<evidence type="ECO:0000259" key="2">
    <source>
        <dbReference type="Pfam" id="PF13115"/>
    </source>
</evidence>
<dbReference type="Proteomes" id="UP001595882">
    <property type="component" value="Unassembled WGS sequence"/>
</dbReference>
<organism evidence="3 4">
    <name type="scientific">Gracilibacillus xinjiangensis</name>
    <dbReference type="NCBI Taxonomy" id="1193282"/>
    <lineage>
        <taxon>Bacteria</taxon>
        <taxon>Bacillati</taxon>
        <taxon>Bacillota</taxon>
        <taxon>Bacilli</taxon>
        <taxon>Bacillales</taxon>
        <taxon>Bacillaceae</taxon>
        <taxon>Gracilibacillus</taxon>
    </lineage>
</organism>
<sequence>MKRNWIWLMAVILMACSSNQVKDSSAELYHTEYPLEADIALPAEMIADQEIEVEILLTKNGQPIEDLEDVQIRIWQDKHGGQTKETIVPYNQEGWYRTNIVLDDDGIYYLQLHASLKNSSIMPTKRFIVGELSSKELEQLERSKTNEPKDHQHGEHH</sequence>
<dbReference type="RefSeq" id="WP_390249540.1">
    <property type="nucleotide sequence ID" value="NZ_JBHSDT010000003.1"/>
</dbReference>
<keyword evidence="4" id="KW-1185">Reference proteome</keyword>
<reference evidence="4" key="1">
    <citation type="journal article" date="2019" name="Int. J. Syst. Evol. Microbiol.">
        <title>The Global Catalogue of Microorganisms (GCM) 10K type strain sequencing project: providing services to taxonomists for standard genome sequencing and annotation.</title>
        <authorList>
            <consortium name="The Broad Institute Genomics Platform"/>
            <consortium name="The Broad Institute Genome Sequencing Center for Infectious Disease"/>
            <person name="Wu L."/>
            <person name="Ma J."/>
        </authorList>
    </citation>
    <scope>NUCLEOTIDE SEQUENCE [LARGE SCALE GENOMIC DNA]</scope>
    <source>
        <strain evidence="4">CCUG 37865</strain>
    </source>
</reference>
<feature type="region of interest" description="Disordered" evidence="1">
    <location>
        <begin position="138"/>
        <end position="157"/>
    </location>
</feature>
<gene>
    <name evidence="3" type="ORF">ACFOY7_03775</name>
</gene>
<evidence type="ECO:0000313" key="4">
    <source>
        <dbReference type="Proteomes" id="UP001595882"/>
    </source>
</evidence>
<dbReference type="InterPro" id="IPR032693">
    <property type="entry name" value="YtkA-like_dom"/>
</dbReference>